<name>A0A2I0K5F7_PUNGR</name>
<dbReference type="AlphaFoldDB" id="A0A2I0K5F7"/>
<protein>
    <submittedName>
        <fullName evidence="2">Uncharacterized protein</fullName>
    </submittedName>
</protein>
<comment type="caution">
    <text evidence="2">The sequence shown here is derived from an EMBL/GenBank/DDBJ whole genome shotgun (WGS) entry which is preliminary data.</text>
</comment>
<feature type="compositionally biased region" description="Gly residues" evidence="1">
    <location>
        <begin position="1"/>
        <end position="14"/>
    </location>
</feature>
<feature type="region of interest" description="Disordered" evidence="1">
    <location>
        <begin position="1"/>
        <end position="59"/>
    </location>
</feature>
<accession>A0A2I0K5F7</accession>
<sequence length="82" mass="8475">MGGGGKRGALGAAGQGLSRGLLRPSRGLGIEPTSRDLNEPNIAIRHMNERSGDSAPREPVLPCLDVRSGIECPRSPIALCAS</sequence>
<feature type="compositionally biased region" description="Low complexity" evidence="1">
    <location>
        <begin position="15"/>
        <end position="29"/>
    </location>
</feature>
<evidence type="ECO:0000313" key="2">
    <source>
        <dbReference type="EMBL" id="PKI63390.1"/>
    </source>
</evidence>
<reference evidence="2 3" key="1">
    <citation type="submission" date="2017-11" db="EMBL/GenBank/DDBJ databases">
        <title>De-novo sequencing of pomegranate (Punica granatum L.) genome.</title>
        <authorList>
            <person name="Akparov Z."/>
            <person name="Amiraslanov A."/>
            <person name="Hajiyeva S."/>
            <person name="Abbasov M."/>
            <person name="Kaur K."/>
            <person name="Hamwieh A."/>
            <person name="Solovyev V."/>
            <person name="Salamov A."/>
            <person name="Braich B."/>
            <person name="Kosarev P."/>
            <person name="Mahmoud A."/>
            <person name="Hajiyev E."/>
            <person name="Babayeva S."/>
            <person name="Izzatullayeva V."/>
            <person name="Mammadov A."/>
            <person name="Mammadov A."/>
            <person name="Sharifova S."/>
            <person name="Ojaghi J."/>
            <person name="Eynullazada K."/>
            <person name="Bayramov B."/>
            <person name="Abdulazimova A."/>
            <person name="Shahmuradov I."/>
        </authorList>
    </citation>
    <scope>NUCLEOTIDE SEQUENCE [LARGE SCALE GENOMIC DNA]</scope>
    <source>
        <strain evidence="3">cv. AG2017</strain>
        <tissue evidence="2">Leaf</tissue>
    </source>
</reference>
<gene>
    <name evidence="2" type="ORF">CRG98_016218</name>
</gene>
<keyword evidence="3" id="KW-1185">Reference proteome</keyword>
<organism evidence="2 3">
    <name type="scientific">Punica granatum</name>
    <name type="common">Pomegranate</name>
    <dbReference type="NCBI Taxonomy" id="22663"/>
    <lineage>
        <taxon>Eukaryota</taxon>
        <taxon>Viridiplantae</taxon>
        <taxon>Streptophyta</taxon>
        <taxon>Embryophyta</taxon>
        <taxon>Tracheophyta</taxon>
        <taxon>Spermatophyta</taxon>
        <taxon>Magnoliopsida</taxon>
        <taxon>eudicotyledons</taxon>
        <taxon>Gunneridae</taxon>
        <taxon>Pentapetalae</taxon>
        <taxon>rosids</taxon>
        <taxon>malvids</taxon>
        <taxon>Myrtales</taxon>
        <taxon>Lythraceae</taxon>
        <taxon>Punica</taxon>
    </lineage>
</organism>
<dbReference type="EMBL" id="PGOL01000890">
    <property type="protein sequence ID" value="PKI63390.1"/>
    <property type="molecule type" value="Genomic_DNA"/>
</dbReference>
<evidence type="ECO:0000256" key="1">
    <source>
        <dbReference type="SAM" id="MobiDB-lite"/>
    </source>
</evidence>
<dbReference type="Proteomes" id="UP000233551">
    <property type="component" value="Unassembled WGS sequence"/>
</dbReference>
<proteinExistence type="predicted"/>
<feature type="compositionally biased region" description="Basic and acidic residues" evidence="1">
    <location>
        <begin position="46"/>
        <end position="56"/>
    </location>
</feature>
<evidence type="ECO:0000313" key="3">
    <source>
        <dbReference type="Proteomes" id="UP000233551"/>
    </source>
</evidence>